<comment type="caution">
    <text evidence="1">The sequence shown here is derived from an EMBL/GenBank/DDBJ whole genome shotgun (WGS) entry which is preliminary data.</text>
</comment>
<gene>
    <name evidence="1" type="ORF">LOY88_000588</name>
</gene>
<dbReference type="EMBL" id="JALBCA010000006">
    <property type="protein sequence ID" value="KAI2392527.1"/>
    <property type="molecule type" value="Genomic_DNA"/>
</dbReference>
<reference evidence="1" key="1">
    <citation type="journal article" date="2022" name="bioRxiv">
        <title>Population genetic analysis of Ophidiomyces ophidiicola, the causative agent of snake fungal disease, indicates recent introductions to the USA.</title>
        <authorList>
            <person name="Ladner J.T."/>
            <person name="Palmer J.M."/>
            <person name="Ettinger C.L."/>
            <person name="Stajich J.E."/>
            <person name="Farrell T.M."/>
            <person name="Glorioso B.M."/>
            <person name="Lawson B."/>
            <person name="Price S.J."/>
            <person name="Stengle A.G."/>
            <person name="Grear D.A."/>
            <person name="Lorch J.M."/>
        </authorList>
    </citation>
    <scope>NUCLEOTIDE SEQUENCE</scope>
    <source>
        <strain evidence="1">NWHC 24266-5</strain>
    </source>
</reference>
<accession>A0ACB8V6E5</accession>
<proteinExistence type="predicted"/>
<evidence type="ECO:0000313" key="1">
    <source>
        <dbReference type="EMBL" id="KAI2392527.1"/>
    </source>
</evidence>
<name>A0ACB8V6E5_9EURO</name>
<sequence>MTPSILQFLSVATTCFLAAAASFSGRRYDDEVDEVIARDVCIIGGGASGTYAAVQLKDMGKSSILIEKKDILGGHTDRYIDPITKKVINFGVMVFSNLNVTTDFFGRLKIPHKKTFLGDPTSKLYADFRTGNVYKDHRGPNITKAVTTYALQTAKYPELGGGYFLPDPVPEDLVLPFGEFVKKYDMGDALEIVNIYLQGFGNILERPTLSIMKTLDLVVLNDIQNGYLIPSSGDNHEVYDKAFEIIKSDVLLQSQVQYVDRRSDHVTVLVKTLSGRKIIRAKKLLVTIPPSVSNLAELNLDREEKSIFGQFNYTAYYTSLIKIPGFPKFDSMINYNPNYPYGLPELPDIYWITPTIIPDVYDVKAGSPHTLREEDVKTEMINKLKLFQAKGSKSPEFVAWSNHSPFGATVPRGAIETGFYKKLYALQGRHSTYYTGAAFHAHNSALLWRFTKELVSKMMK</sequence>
<protein>
    <submittedName>
        <fullName evidence="1">Uncharacterized protein</fullName>
    </submittedName>
</protein>
<organism evidence="1">
    <name type="scientific">Ophidiomyces ophidiicola</name>
    <dbReference type="NCBI Taxonomy" id="1387563"/>
    <lineage>
        <taxon>Eukaryota</taxon>
        <taxon>Fungi</taxon>
        <taxon>Dikarya</taxon>
        <taxon>Ascomycota</taxon>
        <taxon>Pezizomycotina</taxon>
        <taxon>Eurotiomycetes</taxon>
        <taxon>Eurotiomycetidae</taxon>
        <taxon>Onygenales</taxon>
        <taxon>Onygenaceae</taxon>
        <taxon>Ophidiomyces</taxon>
    </lineage>
</organism>